<dbReference type="AlphaFoldDB" id="A0A0F9LCC8"/>
<sequence length="53" mass="6363">MLSFTDFEMVCKLHVQDDINRCFCSKQSDDRKTVLCNKFNCHFYKNKQKGVIR</sequence>
<protein>
    <submittedName>
        <fullName evidence="1">Uncharacterized protein</fullName>
    </submittedName>
</protein>
<evidence type="ECO:0000313" key="1">
    <source>
        <dbReference type="EMBL" id="KKM61830.1"/>
    </source>
</evidence>
<accession>A0A0F9LCC8</accession>
<gene>
    <name evidence="1" type="ORF">LCGC14_1527810</name>
</gene>
<name>A0A0F9LCC8_9ZZZZ</name>
<organism evidence="1">
    <name type="scientific">marine sediment metagenome</name>
    <dbReference type="NCBI Taxonomy" id="412755"/>
    <lineage>
        <taxon>unclassified sequences</taxon>
        <taxon>metagenomes</taxon>
        <taxon>ecological metagenomes</taxon>
    </lineage>
</organism>
<comment type="caution">
    <text evidence="1">The sequence shown here is derived from an EMBL/GenBank/DDBJ whole genome shotgun (WGS) entry which is preliminary data.</text>
</comment>
<proteinExistence type="predicted"/>
<reference evidence="1" key="1">
    <citation type="journal article" date="2015" name="Nature">
        <title>Complex archaea that bridge the gap between prokaryotes and eukaryotes.</title>
        <authorList>
            <person name="Spang A."/>
            <person name="Saw J.H."/>
            <person name="Jorgensen S.L."/>
            <person name="Zaremba-Niedzwiedzka K."/>
            <person name="Martijn J."/>
            <person name="Lind A.E."/>
            <person name="van Eijk R."/>
            <person name="Schleper C."/>
            <person name="Guy L."/>
            <person name="Ettema T.J."/>
        </authorList>
    </citation>
    <scope>NUCLEOTIDE SEQUENCE</scope>
</reference>
<dbReference type="EMBL" id="LAZR01011412">
    <property type="protein sequence ID" value="KKM61830.1"/>
    <property type="molecule type" value="Genomic_DNA"/>
</dbReference>